<evidence type="ECO:0000259" key="1">
    <source>
        <dbReference type="Pfam" id="PF07693"/>
    </source>
</evidence>
<name>A0A291DWJ4_9ENTR</name>
<dbReference type="InterPro" id="IPR027417">
    <property type="entry name" value="P-loop_NTPase"/>
</dbReference>
<feature type="domain" description="KAP NTPase" evidence="1">
    <location>
        <begin position="4"/>
        <end position="264"/>
    </location>
</feature>
<reference evidence="2 3" key="1">
    <citation type="submission" date="2017-09" db="EMBL/GenBank/DDBJ databases">
        <title>FDA dAtabase for Regulatory Grade micrObial Sequences (FDA-ARGOS): Supporting development and validation of Infectious Disease Dx tests.</title>
        <authorList>
            <person name="Minogue T."/>
            <person name="Wolcott M."/>
            <person name="Wasieloski L."/>
            <person name="Aguilar W."/>
            <person name="Moore D."/>
            <person name="Tallon L."/>
            <person name="Sadzewicz L."/>
            <person name="Ott S."/>
            <person name="Zhao X."/>
            <person name="Nagaraj S."/>
            <person name="Vavikolanu K."/>
            <person name="Aluvathingal J."/>
            <person name="Nadendla S."/>
            <person name="Sichtig H."/>
        </authorList>
    </citation>
    <scope>NUCLEOTIDE SEQUENCE [LARGE SCALE GENOMIC DNA]</scope>
    <source>
        <strain evidence="2 3">FDAARGOS_392</strain>
    </source>
</reference>
<accession>A0A291DWJ4</accession>
<dbReference type="Pfam" id="PF07693">
    <property type="entry name" value="KAP_NTPase"/>
    <property type="match status" value="1"/>
</dbReference>
<sequence length="624" mass="72574">MDLNNHIIDNLNYYLNTSTPEYAFMITGGWGAGKTHFIESFIKEYNKTAVNNKSGNRIIKISLFGFKTTSSIDEMIFQSLHPLLGHRYTKLAGNILKGALKLGCKIDINGDSTPDIDINASLDKVKFSDIFSTNTDSGEIIIALDDLERTDIPLKEILGYVNYLVEISKVKVILIANEKILYEKDKSHEDKTKDVYSKFKEKVIGKTFQIKHNVDTVLDGFLDESECESLKRHKDVIKNIYIRSEDTNLRKLKQSILDFGYITNFINEEQLKNEDYSPLLIRVFFALSLEMKSGELSESELRNNEPFKSEKSNSDGSNNLFYKYDISYRNLYVGDLWADILFKGDASNLKSATDELVYFKQQKNNEHPLWFKLWNFSTLDEEQFISLTNQLLLEFDSLQEEEYQVYLHKLALIIYFSKNSLISRTIDEIKNTVYEYIKTYKDGWGVLSCHPLANTVFGNNTGYGYYNDSDEDFRKLFDLFIIERKSISDKLKHQAEISRANELLTYLTQGKKEDLINILYTENQFKPFFNKLNVDDLVKCLLQSNNLITSYFTYIIKERYTSGDTLNGKRAYNYLKIEEEFWIELKNKISKETPRMPRLKKHFMELLDTTIMEILTILSSVPDI</sequence>
<dbReference type="SUPFAM" id="SSF52540">
    <property type="entry name" value="P-loop containing nucleoside triphosphate hydrolases"/>
    <property type="match status" value="1"/>
</dbReference>
<dbReference type="AlphaFoldDB" id="A0A291DWJ4"/>
<dbReference type="Proteomes" id="UP000217979">
    <property type="component" value="Chromosome"/>
</dbReference>
<dbReference type="Gene3D" id="3.40.50.300">
    <property type="entry name" value="P-loop containing nucleotide triphosphate hydrolases"/>
    <property type="match status" value="1"/>
</dbReference>
<protein>
    <recommendedName>
        <fullName evidence="1">KAP NTPase domain-containing protein</fullName>
    </recommendedName>
</protein>
<gene>
    <name evidence="2" type="ORF">CO704_08160</name>
</gene>
<evidence type="ECO:0000313" key="3">
    <source>
        <dbReference type="Proteomes" id="UP000217979"/>
    </source>
</evidence>
<proteinExistence type="predicted"/>
<dbReference type="RefSeq" id="WP_061277848.1">
    <property type="nucleotide sequence ID" value="NZ_CP023525.1"/>
</dbReference>
<dbReference type="InterPro" id="IPR011646">
    <property type="entry name" value="KAP_P-loop"/>
</dbReference>
<organism evidence="2 3">
    <name type="scientific">Cedecea neteri</name>
    <dbReference type="NCBI Taxonomy" id="158822"/>
    <lineage>
        <taxon>Bacteria</taxon>
        <taxon>Pseudomonadati</taxon>
        <taxon>Pseudomonadota</taxon>
        <taxon>Gammaproteobacteria</taxon>
        <taxon>Enterobacterales</taxon>
        <taxon>Enterobacteriaceae</taxon>
        <taxon>Cedecea</taxon>
    </lineage>
</organism>
<dbReference type="EMBL" id="CP023525">
    <property type="protein sequence ID" value="ATF92062.1"/>
    <property type="molecule type" value="Genomic_DNA"/>
</dbReference>
<evidence type="ECO:0000313" key="2">
    <source>
        <dbReference type="EMBL" id="ATF92062.1"/>
    </source>
</evidence>